<accession>A0AAD5TT12</accession>
<proteinExistence type="predicted"/>
<dbReference type="GO" id="GO:0006355">
    <property type="term" value="P:regulation of DNA-templated transcription"/>
    <property type="evidence" value="ECO:0007669"/>
    <property type="project" value="InterPro"/>
</dbReference>
<keyword evidence="1" id="KW-0863">Zinc-finger</keyword>
<dbReference type="GO" id="GO:0008270">
    <property type="term" value="F:zinc ion binding"/>
    <property type="evidence" value="ECO:0007669"/>
    <property type="project" value="UniProtKB-KW"/>
</dbReference>
<dbReference type="AlphaFoldDB" id="A0AAD5TT12"/>
<keyword evidence="1" id="KW-0862">Zinc</keyword>
<evidence type="ECO:0000313" key="5">
    <source>
        <dbReference type="Proteomes" id="UP001211065"/>
    </source>
</evidence>
<feature type="region of interest" description="Disordered" evidence="2">
    <location>
        <begin position="82"/>
        <end position="103"/>
    </location>
</feature>
<dbReference type="EMBL" id="JADGJW010001979">
    <property type="protein sequence ID" value="KAJ3200055.1"/>
    <property type="molecule type" value="Genomic_DNA"/>
</dbReference>
<dbReference type="InterPro" id="IPR013088">
    <property type="entry name" value="Znf_NHR/GATA"/>
</dbReference>
<dbReference type="SUPFAM" id="SSF57716">
    <property type="entry name" value="Glucocorticoid receptor-like (DNA-binding domain)"/>
    <property type="match status" value="1"/>
</dbReference>
<protein>
    <recommendedName>
        <fullName evidence="3">GATA-type domain-containing protein</fullName>
    </recommendedName>
</protein>
<evidence type="ECO:0000259" key="3">
    <source>
        <dbReference type="PROSITE" id="PS50114"/>
    </source>
</evidence>
<comment type="caution">
    <text evidence="4">The sequence shown here is derived from an EMBL/GenBank/DDBJ whole genome shotgun (WGS) entry which is preliminary data.</text>
</comment>
<dbReference type="Gene3D" id="3.30.50.10">
    <property type="entry name" value="Erythroid Transcription Factor GATA-1, subunit A"/>
    <property type="match status" value="1"/>
</dbReference>
<gene>
    <name evidence="4" type="ORF">HK099_002830</name>
</gene>
<name>A0AAD5TT12_9FUNG</name>
<evidence type="ECO:0000256" key="1">
    <source>
        <dbReference type="PROSITE-ProRule" id="PRU00094"/>
    </source>
</evidence>
<feature type="domain" description="GATA-type" evidence="3">
    <location>
        <begin position="48"/>
        <end position="79"/>
    </location>
</feature>
<evidence type="ECO:0000313" key="4">
    <source>
        <dbReference type="EMBL" id="KAJ3200055.1"/>
    </source>
</evidence>
<dbReference type="GO" id="GO:0043565">
    <property type="term" value="F:sequence-specific DNA binding"/>
    <property type="evidence" value="ECO:0007669"/>
    <property type="project" value="InterPro"/>
</dbReference>
<dbReference type="SMART" id="SM00401">
    <property type="entry name" value="ZnF_GATA"/>
    <property type="match status" value="1"/>
</dbReference>
<organism evidence="4 5">
    <name type="scientific">Clydaea vesicula</name>
    <dbReference type="NCBI Taxonomy" id="447962"/>
    <lineage>
        <taxon>Eukaryota</taxon>
        <taxon>Fungi</taxon>
        <taxon>Fungi incertae sedis</taxon>
        <taxon>Chytridiomycota</taxon>
        <taxon>Chytridiomycota incertae sedis</taxon>
        <taxon>Chytridiomycetes</taxon>
        <taxon>Lobulomycetales</taxon>
        <taxon>Lobulomycetaceae</taxon>
        <taxon>Clydaea</taxon>
    </lineage>
</organism>
<dbReference type="CDD" id="cd00202">
    <property type="entry name" value="ZnF_GATA"/>
    <property type="match status" value="1"/>
</dbReference>
<dbReference type="PROSITE" id="PS50114">
    <property type="entry name" value="GATA_ZN_FINGER_2"/>
    <property type="match status" value="1"/>
</dbReference>
<dbReference type="PANTHER" id="PTHR46125">
    <property type="entry name" value="GATA TRANSCRIPTION FACTOR 28"/>
    <property type="match status" value="1"/>
</dbReference>
<keyword evidence="5" id="KW-1185">Reference proteome</keyword>
<dbReference type="PANTHER" id="PTHR46125:SF24">
    <property type="entry name" value="GATA TRANSCRIPTION FACTOR 18"/>
    <property type="match status" value="1"/>
</dbReference>
<reference evidence="4" key="1">
    <citation type="submission" date="2020-05" db="EMBL/GenBank/DDBJ databases">
        <title>Phylogenomic resolution of chytrid fungi.</title>
        <authorList>
            <person name="Stajich J.E."/>
            <person name="Amses K."/>
            <person name="Simmons R."/>
            <person name="Seto K."/>
            <person name="Myers J."/>
            <person name="Bonds A."/>
            <person name="Quandt C.A."/>
            <person name="Barry K."/>
            <person name="Liu P."/>
            <person name="Grigoriev I."/>
            <person name="Longcore J.E."/>
            <person name="James T.Y."/>
        </authorList>
    </citation>
    <scope>NUCLEOTIDE SEQUENCE</scope>
    <source>
        <strain evidence="4">JEL0476</strain>
    </source>
</reference>
<keyword evidence="1" id="KW-0479">Metal-binding</keyword>
<dbReference type="InterPro" id="IPR045280">
    <property type="entry name" value="TIFY-like"/>
</dbReference>
<dbReference type="Proteomes" id="UP001211065">
    <property type="component" value="Unassembled WGS sequence"/>
</dbReference>
<evidence type="ECO:0000256" key="2">
    <source>
        <dbReference type="SAM" id="MobiDB-lite"/>
    </source>
</evidence>
<dbReference type="InterPro" id="IPR000679">
    <property type="entry name" value="Znf_GATA"/>
</dbReference>
<dbReference type="Pfam" id="PF00320">
    <property type="entry name" value="GATA"/>
    <property type="match status" value="1"/>
</dbReference>
<feature type="non-terminal residue" evidence="4">
    <location>
        <position position="241"/>
    </location>
</feature>
<sequence>LREHSDCAESISNSKFNDEEEEVVEFATKKHQRLFNQQNSNFKCTHCNCSGKFTPALRKGPLGPRTLCNACGVYYNRNGSLPAHRNSNNLDQPPIENRGRKKQKVPIVEETTIVTIRGGKITDEVKLPQIYIPSTSLQSEKVVYNLNQGQYQAIQPISCSATTTNNGKFYLEENKICFVEESKFKDLRIKTEEEFENFTDTVCEEIFNFDDVFDHTNNLFATNSDGLFGEQWQKSLQVLEQ</sequence>